<keyword evidence="2" id="KW-1185">Reference proteome</keyword>
<name>A0ABN9Y0C4_9DINO</name>
<reference evidence="1" key="1">
    <citation type="submission" date="2023-10" db="EMBL/GenBank/DDBJ databases">
        <authorList>
            <person name="Chen Y."/>
            <person name="Shah S."/>
            <person name="Dougan E. K."/>
            <person name="Thang M."/>
            <person name="Chan C."/>
        </authorList>
    </citation>
    <scope>NUCLEOTIDE SEQUENCE [LARGE SCALE GENOMIC DNA]</scope>
</reference>
<dbReference type="EMBL" id="CAUYUJ010021412">
    <property type="protein sequence ID" value="CAK0904540.1"/>
    <property type="molecule type" value="Genomic_DNA"/>
</dbReference>
<sequence>MYSCRPPGADLQYRLVRFFAGSGPPPLEEVFFATQNLSRATQEQVMSTCPGLLVCAFILLAEMRLPVSPREAADAIAKADSLAAALSWDAYEAEAEAWPIQQAMDSYQEAASAIEVAAARPAPSAQLVVAHCRESLGWLVDGRLYVPPLERLAVDLFVYEKCGQATDIGALSRPFRQVQTKQVDDGDLRTDECSAYLHHVIDHYDGPHDYTLFFQADAEDHLQWGYLALVLRAIEHRSLTAGFVHLDYPRLVSSLSRRCPSRGSGGPPWCSSCFPGLLEAFRRHGWVSASQRRPRWAPGEVLGPLWGACGVVSAGPPPVVPVPGGGLPAHLRARPAGDVGFLLLRAVRRGAGAGAGQPAREVRAHARDAPGGVSPGVPRHPRPQHALPHVRGLLARAVRRARRPARPGGQPRLPLCLRTRDLESESYLPGGSFARLALDL</sequence>
<organism evidence="1 2">
    <name type="scientific">Prorocentrum cordatum</name>
    <dbReference type="NCBI Taxonomy" id="2364126"/>
    <lineage>
        <taxon>Eukaryota</taxon>
        <taxon>Sar</taxon>
        <taxon>Alveolata</taxon>
        <taxon>Dinophyceae</taxon>
        <taxon>Prorocentrales</taxon>
        <taxon>Prorocentraceae</taxon>
        <taxon>Prorocentrum</taxon>
    </lineage>
</organism>
<evidence type="ECO:0000313" key="2">
    <source>
        <dbReference type="Proteomes" id="UP001189429"/>
    </source>
</evidence>
<gene>
    <name evidence="1" type="ORF">PCOR1329_LOCUS80514</name>
</gene>
<dbReference type="Proteomes" id="UP001189429">
    <property type="component" value="Unassembled WGS sequence"/>
</dbReference>
<protein>
    <submittedName>
        <fullName evidence="1">Uncharacterized protein</fullName>
    </submittedName>
</protein>
<evidence type="ECO:0000313" key="1">
    <source>
        <dbReference type="EMBL" id="CAK0904540.1"/>
    </source>
</evidence>
<proteinExistence type="predicted"/>
<accession>A0ABN9Y0C4</accession>
<comment type="caution">
    <text evidence="1">The sequence shown here is derived from an EMBL/GenBank/DDBJ whole genome shotgun (WGS) entry which is preliminary data.</text>
</comment>